<accession>A0ABZ0Z3I6</accession>
<name>A0ABZ0Z3I6_9CAUD</name>
<keyword evidence="2 5" id="KW-0812">Transmembrane</keyword>
<evidence type="ECO:0000256" key="4">
    <source>
        <dbReference type="ARBA" id="ARBA00023136"/>
    </source>
</evidence>
<proteinExistence type="predicted"/>
<evidence type="ECO:0000256" key="1">
    <source>
        <dbReference type="ARBA" id="ARBA00004141"/>
    </source>
</evidence>
<evidence type="ECO:0000256" key="2">
    <source>
        <dbReference type="ARBA" id="ARBA00022692"/>
    </source>
</evidence>
<dbReference type="Proteomes" id="UP001358193">
    <property type="component" value="Segment"/>
</dbReference>
<evidence type="ECO:0000313" key="7">
    <source>
        <dbReference type="EMBL" id="WQJ53723.1"/>
    </source>
</evidence>
<feature type="transmembrane region" description="Helical" evidence="5">
    <location>
        <begin position="36"/>
        <end position="60"/>
    </location>
</feature>
<keyword evidence="4 5" id="KW-0472">Membrane</keyword>
<organism evidence="7 8">
    <name type="scientific">phage Lak_Megaphage_Sonny</name>
    <dbReference type="NCBI Taxonomy" id="3109229"/>
    <lineage>
        <taxon>Viruses</taxon>
        <taxon>Duplodnaviria</taxon>
        <taxon>Heunggongvirae</taxon>
        <taxon>Uroviricota</taxon>
        <taxon>Caudoviricetes</taxon>
        <taxon>Caudoviricetes code 15 clade</taxon>
    </lineage>
</organism>
<evidence type="ECO:0000313" key="8">
    <source>
        <dbReference type="Proteomes" id="UP001358193"/>
    </source>
</evidence>
<evidence type="ECO:0000259" key="6">
    <source>
        <dbReference type="Pfam" id="PF05154"/>
    </source>
</evidence>
<keyword evidence="8" id="KW-1185">Reference proteome</keyword>
<evidence type="ECO:0000256" key="5">
    <source>
        <dbReference type="SAM" id="Phobius"/>
    </source>
</evidence>
<protein>
    <recommendedName>
        <fullName evidence="6">TM2 domain-containing protein</fullName>
    </recommendedName>
</protein>
<dbReference type="InterPro" id="IPR007829">
    <property type="entry name" value="TM2"/>
</dbReference>
<sequence>MENKKDIKYWPAVILALVFGSIGLQEFYIGNTVRGILGILFCWTFIPALIALIQVIKWLIWGEYKFNKKYNTDDTLKVLND</sequence>
<feature type="domain" description="TM2" evidence="6">
    <location>
        <begin position="8"/>
        <end position="56"/>
    </location>
</feature>
<reference evidence="7 8" key="1">
    <citation type="submission" date="2023-11" db="EMBL/GenBank/DDBJ databases">
        <authorList>
            <person name="Cook R."/>
            <person name="Crisci M."/>
            <person name="Pye H."/>
            <person name="Adriaenssens E."/>
            <person name="Santini J."/>
        </authorList>
    </citation>
    <scope>NUCLEOTIDE SEQUENCE [LARGE SCALE GENOMIC DNA]</scope>
    <source>
        <strain evidence="7">Lak_Megaphage_Sonny</strain>
    </source>
</reference>
<dbReference type="EMBL" id="OR769223">
    <property type="protein sequence ID" value="WQJ53723.1"/>
    <property type="molecule type" value="Genomic_DNA"/>
</dbReference>
<feature type="transmembrane region" description="Helical" evidence="5">
    <location>
        <begin position="12"/>
        <end position="30"/>
    </location>
</feature>
<comment type="subcellular location">
    <subcellularLocation>
        <location evidence="1">Membrane</location>
        <topology evidence="1">Multi-pass membrane protein</topology>
    </subcellularLocation>
</comment>
<keyword evidence="3 5" id="KW-1133">Transmembrane helix</keyword>
<dbReference type="Pfam" id="PF05154">
    <property type="entry name" value="TM2"/>
    <property type="match status" value="1"/>
</dbReference>
<evidence type="ECO:0000256" key="3">
    <source>
        <dbReference type="ARBA" id="ARBA00022989"/>
    </source>
</evidence>